<evidence type="ECO:0000256" key="12">
    <source>
        <dbReference type="PIRSR" id="PIRSR605959-2"/>
    </source>
</evidence>
<dbReference type="Pfam" id="PF09298">
    <property type="entry name" value="FAA_hydrolase_N"/>
    <property type="match status" value="1"/>
</dbReference>
<dbReference type="OrthoDB" id="3766879at2"/>
<keyword evidence="9" id="KW-0828">Tyrosine catabolism</keyword>
<feature type="binding site" evidence="13">
    <location>
        <position position="208"/>
    </location>
    <ligand>
        <name>Ca(2+)</name>
        <dbReference type="ChEBI" id="CHEBI:29108"/>
    </ligand>
</feature>
<feature type="binding site" evidence="13">
    <location>
        <position position="242"/>
    </location>
    <ligand>
        <name>Mg(2+)</name>
        <dbReference type="ChEBI" id="CHEBI:18420"/>
    </ligand>
</feature>
<dbReference type="InterPro" id="IPR015377">
    <property type="entry name" value="Fumarylacetoacetase_N"/>
</dbReference>
<keyword evidence="17" id="KW-1185">Reference proteome</keyword>
<dbReference type="Gene3D" id="2.30.30.230">
    <property type="entry name" value="Fumarylacetoacetase, N-terminal domain"/>
    <property type="match status" value="1"/>
</dbReference>
<accession>A0A5B2TKA5</accession>
<dbReference type="PANTHER" id="PTHR43069:SF2">
    <property type="entry name" value="FUMARYLACETOACETASE"/>
    <property type="match status" value="1"/>
</dbReference>
<feature type="binding site" evidence="12">
    <location>
        <position position="249"/>
    </location>
    <ligand>
        <name>substrate</name>
    </ligand>
</feature>
<dbReference type="InterPro" id="IPR005959">
    <property type="entry name" value="Fumarylacetoacetase"/>
</dbReference>
<gene>
    <name evidence="16" type="primary">fahA</name>
    <name evidence="16" type="ORF">F0Q34_04275</name>
</gene>
<evidence type="ECO:0000256" key="4">
    <source>
        <dbReference type="ARBA" id="ARBA00012094"/>
    </source>
</evidence>
<keyword evidence="5 13" id="KW-0479">Metal-binding</keyword>
<dbReference type="GO" id="GO:0004334">
    <property type="term" value="F:fumarylacetoacetase activity"/>
    <property type="evidence" value="ECO:0007669"/>
    <property type="project" value="UniProtKB-EC"/>
</dbReference>
<evidence type="ECO:0000256" key="6">
    <source>
        <dbReference type="ARBA" id="ARBA00022801"/>
    </source>
</evidence>
<feature type="binding site" evidence="12">
    <location>
        <position position="138"/>
    </location>
    <ligand>
        <name>substrate</name>
    </ligand>
</feature>
<feature type="binding site" evidence="12">
    <location>
        <position position="369"/>
    </location>
    <ligand>
        <name>substrate</name>
    </ligand>
</feature>
<dbReference type="NCBIfam" id="TIGR01266">
    <property type="entry name" value="fum_ac_acetase"/>
    <property type="match status" value="1"/>
</dbReference>
<comment type="caution">
    <text evidence="16">The sequence shown here is derived from an EMBL/GenBank/DDBJ whole genome shotgun (WGS) entry which is preliminary data.</text>
</comment>
<comment type="cofactor">
    <cofactor evidence="2 13">
        <name>Mg(2+)</name>
        <dbReference type="ChEBI" id="CHEBI:18420"/>
    </cofactor>
</comment>
<dbReference type="Pfam" id="PF01557">
    <property type="entry name" value="FAA_hydrolase"/>
    <property type="match status" value="1"/>
</dbReference>
<dbReference type="GO" id="GO:0006572">
    <property type="term" value="P:L-tyrosine catabolic process"/>
    <property type="evidence" value="ECO:0007669"/>
    <property type="project" value="UniProtKB-KW"/>
</dbReference>
<feature type="binding site" evidence="13">
    <location>
        <position position="242"/>
    </location>
    <ligand>
        <name>Ca(2+)</name>
        <dbReference type="ChEBI" id="CHEBI:29108"/>
    </ligand>
</feature>
<dbReference type="GO" id="GO:1902000">
    <property type="term" value="P:homogentisate catabolic process"/>
    <property type="evidence" value="ECO:0007669"/>
    <property type="project" value="TreeGrafter"/>
</dbReference>
<dbReference type="SUPFAM" id="SSF63433">
    <property type="entry name" value="Fumarylacetoacetate hydrolase, FAH, N-terminal domain"/>
    <property type="match status" value="1"/>
</dbReference>
<evidence type="ECO:0000256" key="1">
    <source>
        <dbReference type="ARBA" id="ARBA00001913"/>
    </source>
</evidence>
<keyword evidence="10" id="KW-0585">Phenylalanine catabolism</keyword>
<proteinExistence type="predicted"/>
<dbReference type="Proteomes" id="UP000322110">
    <property type="component" value="Unassembled WGS sequence"/>
</dbReference>
<feature type="domain" description="Fumarylacetoacetase-like C-terminal" evidence="14">
    <location>
        <begin position="142"/>
        <end position="432"/>
    </location>
</feature>
<evidence type="ECO:0000256" key="9">
    <source>
        <dbReference type="ARBA" id="ARBA00022878"/>
    </source>
</evidence>
<dbReference type="InterPro" id="IPR011234">
    <property type="entry name" value="Fumarylacetoacetase-like_C"/>
</dbReference>
<comment type="cofactor">
    <cofactor evidence="1 13">
        <name>Ca(2+)</name>
        <dbReference type="ChEBI" id="CHEBI:29108"/>
    </cofactor>
</comment>
<feature type="binding site" evidence="13">
    <location>
        <position position="262"/>
    </location>
    <ligand>
        <name>Mg(2+)</name>
        <dbReference type="ChEBI" id="CHEBI:18420"/>
    </ligand>
</feature>
<organism evidence="16 17">
    <name type="scientific">Teichococcus oryzae</name>
    <dbReference type="NCBI Taxonomy" id="1608942"/>
    <lineage>
        <taxon>Bacteria</taxon>
        <taxon>Pseudomonadati</taxon>
        <taxon>Pseudomonadota</taxon>
        <taxon>Alphaproteobacteria</taxon>
        <taxon>Acetobacterales</taxon>
        <taxon>Roseomonadaceae</taxon>
        <taxon>Roseomonas</taxon>
    </lineage>
</organism>
<feature type="active site" description="Proton acceptor" evidence="11">
    <location>
        <position position="143"/>
    </location>
</feature>
<evidence type="ECO:0000256" key="3">
    <source>
        <dbReference type="ARBA" id="ARBA00004782"/>
    </source>
</evidence>
<evidence type="ECO:0000256" key="10">
    <source>
        <dbReference type="ARBA" id="ARBA00023232"/>
    </source>
</evidence>
<evidence type="ECO:0000256" key="7">
    <source>
        <dbReference type="ARBA" id="ARBA00022837"/>
    </source>
</evidence>
<evidence type="ECO:0000313" key="16">
    <source>
        <dbReference type="EMBL" id="KAA2214902.1"/>
    </source>
</evidence>
<dbReference type="UniPathway" id="UPA00139">
    <property type="reaction ID" value="UER00341"/>
</dbReference>
<dbReference type="SUPFAM" id="SSF56529">
    <property type="entry name" value="FAH"/>
    <property type="match status" value="1"/>
</dbReference>
<name>A0A5B2TKA5_9PROT</name>
<dbReference type="InterPro" id="IPR036663">
    <property type="entry name" value="Fumarylacetoacetase_C_sf"/>
</dbReference>
<evidence type="ECO:0000259" key="15">
    <source>
        <dbReference type="Pfam" id="PF09298"/>
    </source>
</evidence>
<dbReference type="AlphaFoldDB" id="A0A5B2TKA5"/>
<evidence type="ECO:0000313" key="17">
    <source>
        <dbReference type="Proteomes" id="UP000322110"/>
    </source>
</evidence>
<feature type="binding site" evidence="12">
    <location>
        <position position="152"/>
    </location>
    <ligand>
        <name>substrate</name>
    </ligand>
</feature>
<dbReference type="GO" id="GO:0006559">
    <property type="term" value="P:L-phenylalanine catabolic process"/>
    <property type="evidence" value="ECO:0007669"/>
    <property type="project" value="UniProtKB-UniPathway"/>
</dbReference>
<feature type="binding site" evidence="13">
    <location>
        <position position="136"/>
    </location>
    <ligand>
        <name>Ca(2+)</name>
        <dbReference type="ChEBI" id="CHEBI:29108"/>
    </ligand>
</feature>
<feature type="domain" description="Fumarylacetoacetase N-terminal" evidence="15">
    <location>
        <begin position="29"/>
        <end position="128"/>
    </location>
</feature>
<evidence type="ECO:0000256" key="5">
    <source>
        <dbReference type="ARBA" id="ARBA00022723"/>
    </source>
</evidence>
<evidence type="ECO:0000256" key="11">
    <source>
        <dbReference type="PIRSR" id="PIRSR605959-1"/>
    </source>
</evidence>
<dbReference type="InterPro" id="IPR036462">
    <property type="entry name" value="Fumarylacetoacetase_N_sf"/>
</dbReference>
<feature type="binding site" evidence="13">
    <location>
        <position position="210"/>
    </location>
    <ligand>
        <name>Ca(2+)</name>
        <dbReference type="ChEBI" id="CHEBI:29108"/>
    </ligand>
</feature>
<keyword evidence="8 13" id="KW-0460">Magnesium</keyword>
<sequence length="436" mass="46271">MTTMLDATHDPSLRSWVPGADGHPDFPIQNLPFGIFSPPGGTPRGGVAIGDHILDLPAALEAELFSGAAREAAIAAGANTLNGFMAMGAAPRQALRQRLSAMLAAGSPDRDAAGPCLHRAADCSMHLPARIGDYTDFYVGIHHATNVGRVFRPDDPLLPNYKHVPIGYHGRASSVRVSGTDVRRPSGQLKPRGADAPHFAPCRSLDYELELGVWIGPGNALGDPVPVAEAPSHVAGFCLLNDWSARDIQAWEAQPLGPFLAKNFGTTVSPWVVTPEALAPFRIPQPARPAGDPAPLPHLLDEADQQSGALDLLLEVLIHTPAMRERNMAPHRLALSNARHMYWTVAQILAHHSSNGCNLGPGDLLGTGTLSAPDPAGFGSLLETTRGGREPVELPSGETRRFLEDGDEVILRARAARDGAASIGFGECRARILPAR</sequence>
<dbReference type="EC" id="3.7.1.2" evidence="4"/>
<dbReference type="PANTHER" id="PTHR43069">
    <property type="entry name" value="FUMARYLACETOACETASE"/>
    <property type="match status" value="1"/>
</dbReference>
<evidence type="ECO:0000256" key="2">
    <source>
        <dbReference type="ARBA" id="ARBA00001946"/>
    </source>
</evidence>
<dbReference type="EMBL" id="VUKA01000001">
    <property type="protein sequence ID" value="KAA2214902.1"/>
    <property type="molecule type" value="Genomic_DNA"/>
</dbReference>
<keyword evidence="6 16" id="KW-0378">Hydrolase</keyword>
<keyword evidence="7 13" id="KW-0106">Calcium</keyword>
<evidence type="ECO:0000256" key="8">
    <source>
        <dbReference type="ARBA" id="ARBA00022842"/>
    </source>
</evidence>
<protein>
    <recommendedName>
        <fullName evidence="4">fumarylacetoacetase</fullName>
        <ecNumber evidence="4">3.7.1.2</ecNumber>
    </recommendedName>
</protein>
<evidence type="ECO:0000256" key="13">
    <source>
        <dbReference type="PIRSR" id="PIRSR605959-3"/>
    </source>
</evidence>
<dbReference type="GO" id="GO:0046872">
    <property type="term" value="F:metal ion binding"/>
    <property type="evidence" value="ECO:0007669"/>
    <property type="project" value="UniProtKB-KW"/>
</dbReference>
<dbReference type="Gene3D" id="3.90.850.10">
    <property type="entry name" value="Fumarylacetoacetase-like, C-terminal domain"/>
    <property type="match status" value="1"/>
</dbReference>
<comment type="pathway">
    <text evidence="3">Amino-acid degradation; L-phenylalanine degradation; acetoacetate and fumarate from L-phenylalanine: step 6/6.</text>
</comment>
<reference evidence="16 17" key="1">
    <citation type="journal article" date="2015" name="Int. J. Syst. Evol. Microbiol.">
        <title>Roseomonas oryzae sp. nov., isolated from paddy rhizosphere soil.</title>
        <authorList>
            <person name="Ramaprasad E.V."/>
            <person name="Sasikala Ch."/>
            <person name="Ramana Ch.V."/>
        </authorList>
    </citation>
    <scope>NUCLEOTIDE SEQUENCE [LARGE SCALE GENOMIC DNA]</scope>
    <source>
        <strain evidence="16 17">KCTC 42542</strain>
    </source>
</reference>
<feature type="binding site" evidence="13">
    <location>
        <position position="266"/>
    </location>
    <ligand>
        <name>Mg(2+)</name>
        <dbReference type="ChEBI" id="CHEBI:18420"/>
    </ligand>
</feature>
<evidence type="ECO:0000259" key="14">
    <source>
        <dbReference type="Pfam" id="PF01557"/>
    </source>
</evidence>